<reference evidence="1" key="1">
    <citation type="submission" date="2022-07" db="EMBL/GenBank/DDBJ databases">
        <title>Genome analysis of Parmales, a sister group of diatoms, reveals the evolutionary specialization of diatoms from phago-mixotrophs to photoautotrophs.</title>
        <authorList>
            <person name="Ban H."/>
            <person name="Sato S."/>
            <person name="Yoshikawa S."/>
            <person name="Kazumasa Y."/>
            <person name="Nakamura Y."/>
            <person name="Ichinomiya M."/>
            <person name="Saitoh K."/>
            <person name="Sato N."/>
            <person name="Blanc-Mathieu R."/>
            <person name="Endo H."/>
            <person name="Kuwata A."/>
            <person name="Ogata H."/>
        </authorList>
    </citation>
    <scope>NUCLEOTIDE SEQUENCE</scope>
</reference>
<dbReference type="EMBL" id="BRXZ01000030">
    <property type="protein sequence ID" value="GMI03392.1"/>
    <property type="molecule type" value="Genomic_DNA"/>
</dbReference>
<organism evidence="1 2">
    <name type="scientific">Triparma retinervis</name>
    <dbReference type="NCBI Taxonomy" id="2557542"/>
    <lineage>
        <taxon>Eukaryota</taxon>
        <taxon>Sar</taxon>
        <taxon>Stramenopiles</taxon>
        <taxon>Ochrophyta</taxon>
        <taxon>Bolidophyceae</taxon>
        <taxon>Parmales</taxon>
        <taxon>Triparmaceae</taxon>
        <taxon>Triparma</taxon>
    </lineage>
</organism>
<dbReference type="AlphaFoldDB" id="A0A9W7C513"/>
<proteinExistence type="predicted"/>
<accession>A0A9W7C513</accession>
<name>A0A9W7C513_9STRA</name>
<evidence type="ECO:0000313" key="2">
    <source>
        <dbReference type="Proteomes" id="UP001165082"/>
    </source>
</evidence>
<keyword evidence="2" id="KW-1185">Reference proteome</keyword>
<dbReference type="Proteomes" id="UP001165082">
    <property type="component" value="Unassembled WGS sequence"/>
</dbReference>
<gene>
    <name evidence="1" type="ORF">TrRE_jg11043</name>
</gene>
<sequence>MLDARRGTFSGQCNAHYVRTLKPNDSKRP</sequence>
<feature type="non-terminal residue" evidence="1">
    <location>
        <position position="1"/>
    </location>
</feature>
<comment type="caution">
    <text evidence="1">The sequence shown here is derived from an EMBL/GenBank/DDBJ whole genome shotgun (WGS) entry which is preliminary data.</text>
</comment>
<protein>
    <submittedName>
        <fullName evidence="1">Uncharacterized protein</fullName>
    </submittedName>
</protein>
<evidence type="ECO:0000313" key="1">
    <source>
        <dbReference type="EMBL" id="GMI03392.1"/>
    </source>
</evidence>